<feature type="domain" description="Large ribosomal subunit protein uL6 alpha-beta" evidence="9">
    <location>
        <begin position="91"/>
        <end position="164"/>
    </location>
</feature>
<protein>
    <recommendedName>
        <fullName evidence="6">Large ribosomal subunit protein uL6</fullName>
    </recommendedName>
</protein>
<dbReference type="InterPro" id="IPR036789">
    <property type="entry name" value="Ribosomal_uL6-like_a/b-dom_sf"/>
</dbReference>
<comment type="subunit">
    <text evidence="6">Part of the 50S ribosomal subunit.</text>
</comment>
<dbReference type="EMBL" id="AP028679">
    <property type="protein sequence ID" value="BEQ16528.1"/>
    <property type="molecule type" value="Genomic_DNA"/>
</dbReference>
<keyword evidence="5 6" id="KW-0687">Ribonucleoprotein</keyword>
<dbReference type="AlphaFoldDB" id="A0AAU9F2G4"/>
<dbReference type="Gene3D" id="3.90.930.12">
    <property type="entry name" value="Ribosomal protein L6, alpha-beta domain"/>
    <property type="match status" value="2"/>
</dbReference>
<dbReference type="InterPro" id="IPR020040">
    <property type="entry name" value="Ribosomal_uL6_a/b-dom"/>
</dbReference>
<feature type="domain" description="Large ribosomal subunit protein uL6 alpha-beta" evidence="9">
    <location>
        <begin position="12"/>
        <end position="82"/>
    </location>
</feature>
<evidence type="ECO:0000256" key="2">
    <source>
        <dbReference type="ARBA" id="ARBA00022730"/>
    </source>
</evidence>
<evidence type="ECO:0000256" key="4">
    <source>
        <dbReference type="ARBA" id="ARBA00022980"/>
    </source>
</evidence>
<dbReference type="PROSITE" id="PS00525">
    <property type="entry name" value="RIBOSOMAL_L6_1"/>
    <property type="match status" value="1"/>
</dbReference>
<dbReference type="GO" id="GO:0003735">
    <property type="term" value="F:structural constituent of ribosome"/>
    <property type="evidence" value="ECO:0007669"/>
    <property type="project" value="UniProtKB-UniRule"/>
</dbReference>
<dbReference type="PIRSF" id="PIRSF002162">
    <property type="entry name" value="Ribosomal_L6"/>
    <property type="match status" value="1"/>
</dbReference>
<dbReference type="InterPro" id="IPR002358">
    <property type="entry name" value="Ribosomal_uL6_CS"/>
</dbReference>
<keyword evidence="3 6" id="KW-0694">RNA-binding</keyword>
<gene>
    <name evidence="6 10" type="primary">rplF</name>
    <name evidence="10" type="ORF">FAK_35940</name>
</gene>
<dbReference type="PANTHER" id="PTHR11655">
    <property type="entry name" value="60S/50S RIBOSOMAL PROTEIN L6/L9"/>
    <property type="match status" value="1"/>
</dbReference>
<sequence>MSRVGKKPVDLPNGVQVTIEDGKIEVKGPKGTLSRELHPLVKVEQQDGKVVISPIDESLKARGLWGLFRSLIANMVQGVSGGFTKVLEINGVGYRAEAAGSTLKLALGFSHPVEFALPEGISGSVEKNTIITLSGIDKELLGQTAATIRAFRPPEPYKGKGIKYAEETIRRKVGKAGVK</sequence>
<evidence type="ECO:0000313" key="10">
    <source>
        <dbReference type="EMBL" id="BEQ16528.1"/>
    </source>
</evidence>
<dbReference type="RefSeq" id="WP_338602477.1">
    <property type="nucleotide sequence ID" value="NZ_AP028679.1"/>
</dbReference>
<dbReference type="InterPro" id="IPR000702">
    <property type="entry name" value="Ribosomal_uL6-like"/>
</dbReference>
<evidence type="ECO:0000256" key="6">
    <source>
        <dbReference type="HAMAP-Rule" id="MF_01365"/>
    </source>
</evidence>
<dbReference type="KEGG" id="dmp:FAK_35940"/>
<accession>A0AAU9F2G4</accession>
<name>A0AAU9F2G4_9BACT</name>
<dbReference type="Proteomes" id="UP001366166">
    <property type="component" value="Chromosome"/>
</dbReference>
<comment type="similarity">
    <text evidence="1 6 7">Belongs to the universal ribosomal protein uL6 family.</text>
</comment>
<keyword evidence="2 6" id="KW-0699">rRNA-binding</keyword>
<proteinExistence type="inferred from homology"/>
<dbReference type="GO" id="GO:0002181">
    <property type="term" value="P:cytoplasmic translation"/>
    <property type="evidence" value="ECO:0007669"/>
    <property type="project" value="TreeGrafter"/>
</dbReference>
<dbReference type="Pfam" id="PF00347">
    <property type="entry name" value="Ribosomal_L6"/>
    <property type="match status" value="2"/>
</dbReference>
<dbReference type="SUPFAM" id="SSF56053">
    <property type="entry name" value="Ribosomal protein L6"/>
    <property type="match status" value="2"/>
</dbReference>
<evidence type="ECO:0000256" key="1">
    <source>
        <dbReference type="ARBA" id="ARBA00009356"/>
    </source>
</evidence>
<dbReference type="PRINTS" id="PR00059">
    <property type="entry name" value="RIBOSOMALL6"/>
</dbReference>
<dbReference type="GO" id="GO:0022625">
    <property type="term" value="C:cytosolic large ribosomal subunit"/>
    <property type="evidence" value="ECO:0007669"/>
    <property type="project" value="UniProtKB-UniRule"/>
</dbReference>
<dbReference type="NCBIfam" id="TIGR03654">
    <property type="entry name" value="L6_bact"/>
    <property type="match status" value="1"/>
</dbReference>
<evidence type="ECO:0000256" key="3">
    <source>
        <dbReference type="ARBA" id="ARBA00022884"/>
    </source>
</evidence>
<keyword evidence="4 6" id="KW-0689">Ribosomal protein</keyword>
<dbReference type="PANTHER" id="PTHR11655:SF14">
    <property type="entry name" value="LARGE RIBOSOMAL SUBUNIT PROTEIN UL6M"/>
    <property type="match status" value="1"/>
</dbReference>
<dbReference type="InterPro" id="IPR019906">
    <property type="entry name" value="Ribosomal_uL6_bac-type"/>
</dbReference>
<dbReference type="HAMAP" id="MF_01365_B">
    <property type="entry name" value="Ribosomal_uL6_B"/>
    <property type="match status" value="1"/>
</dbReference>
<dbReference type="FunFam" id="3.90.930.12:FF:000002">
    <property type="entry name" value="50S ribosomal protein L6"/>
    <property type="match status" value="1"/>
</dbReference>
<evidence type="ECO:0000259" key="9">
    <source>
        <dbReference type="Pfam" id="PF00347"/>
    </source>
</evidence>
<dbReference type="GO" id="GO:0019843">
    <property type="term" value="F:rRNA binding"/>
    <property type="evidence" value="ECO:0007669"/>
    <property type="project" value="UniProtKB-UniRule"/>
</dbReference>
<keyword evidence="11" id="KW-1185">Reference proteome</keyword>
<evidence type="ECO:0000256" key="8">
    <source>
        <dbReference type="RuleBase" id="RU003870"/>
    </source>
</evidence>
<reference evidence="11" key="1">
    <citation type="journal article" date="2023" name="Arch. Microbiol.">
        <title>Desulfoferula mesophilus gen. nov. sp. nov., a mesophilic sulfate-reducing bacterium isolated from a brackish lake sediment.</title>
        <authorList>
            <person name="Watanabe T."/>
            <person name="Yabe T."/>
            <person name="Tsuji J.M."/>
            <person name="Fukui M."/>
        </authorList>
    </citation>
    <scope>NUCLEOTIDE SEQUENCE [LARGE SCALE GENOMIC DNA]</scope>
    <source>
        <strain evidence="11">12FAK</strain>
    </source>
</reference>
<evidence type="ECO:0000256" key="7">
    <source>
        <dbReference type="RuleBase" id="RU003869"/>
    </source>
</evidence>
<evidence type="ECO:0000313" key="11">
    <source>
        <dbReference type="Proteomes" id="UP001366166"/>
    </source>
</evidence>
<evidence type="ECO:0000256" key="5">
    <source>
        <dbReference type="ARBA" id="ARBA00023274"/>
    </source>
</evidence>
<dbReference type="FunFam" id="3.90.930.12:FF:000001">
    <property type="entry name" value="50S ribosomal protein L6"/>
    <property type="match status" value="1"/>
</dbReference>
<organism evidence="10 11">
    <name type="scientific">Desulfoferula mesophila</name>
    <dbReference type="NCBI Taxonomy" id="3058419"/>
    <lineage>
        <taxon>Bacteria</taxon>
        <taxon>Pseudomonadati</taxon>
        <taxon>Thermodesulfobacteriota</taxon>
        <taxon>Desulfarculia</taxon>
        <taxon>Desulfarculales</taxon>
        <taxon>Desulfarculaceae</taxon>
        <taxon>Desulfoferula</taxon>
    </lineage>
</organism>
<comment type="function">
    <text evidence="6 8">This protein binds to the 23S rRNA, and is important in its secondary structure. It is located near the subunit interface in the base of the L7/L12 stalk, and near the tRNA binding site of the peptidyltransferase center.</text>
</comment>